<dbReference type="Gene3D" id="3.40.190.10">
    <property type="entry name" value="Periplasmic binding protein-like II"/>
    <property type="match status" value="1"/>
</dbReference>
<dbReference type="PANTHER" id="PTHR30290">
    <property type="entry name" value="PERIPLASMIC BINDING COMPONENT OF ABC TRANSPORTER"/>
    <property type="match status" value="1"/>
</dbReference>
<dbReference type="InterPro" id="IPR000914">
    <property type="entry name" value="SBP_5_dom"/>
</dbReference>
<sequence length="561" mass="64520">MDNSATTIQLQRLNQLETRFGRNVNNVDKFELAEALICSTRNVTNIMKSLSALGWITWNPGRGRGNKSSFSIVHSFEELLIARLKNMCQHGSLNQAFQYAETFHYQHTFKQHLSQWLKTNPEEIERSDELISLVNYSLPACHPIKMTDLNAGLYVNALFDTLINYHPETASFTPSLAHQFTKTAKGYAFRVRPDVYFHNGVLLTPEYIKSHLLTLKRHAPLHAYLFESIKNIQVNKRWVEVELLFDDPLFLHGLSDIHSAVFLEDDKHPDFPIGTGSYCWESRNDEHWSLSKNEHYFGVNGILKRADFWTNKDISTHNMSHVIEQESTLQTIPQSPLFTHSKLAGCYALCLSHRLPLNTRKALIPLVLQQANSIHPELPLCQTLFGNIAINVKNNHDNENNQVHAAKRNTPSNSETEIITGTIAFWDSNSEVSTFIQESLKSLGLTLYLVSDKSKADMWISEYLFGKNTLLDHYYWLLVSDTAQHLLPSLQRKQWLEWAKSTNDLNDYLSDIEEECKTNHYITPLWGKSITFKTHKSLRGEKTDSLGLMTLANLWFDKRKQ</sequence>
<feature type="domain" description="Transcriptional regulator SgrR N-terminal HTH" evidence="3">
    <location>
        <begin position="18"/>
        <end position="117"/>
    </location>
</feature>
<evidence type="ECO:0000259" key="2">
    <source>
        <dbReference type="Pfam" id="PF00496"/>
    </source>
</evidence>
<reference evidence="4 5" key="1">
    <citation type="submission" date="2017-03" db="EMBL/GenBank/DDBJ databases">
        <title>Genome sequencing of Shewanella japonica KCTC 22435.</title>
        <authorList>
            <person name="Kim K.M."/>
        </authorList>
    </citation>
    <scope>NUCLEOTIDE SEQUENCE [LARGE SCALE GENOMIC DNA]</scope>
    <source>
        <strain evidence="4 5">KCTC 22435</strain>
    </source>
</reference>
<evidence type="ECO:0000313" key="5">
    <source>
        <dbReference type="Proteomes" id="UP000191820"/>
    </source>
</evidence>
<dbReference type="InterPro" id="IPR039424">
    <property type="entry name" value="SBP_5"/>
</dbReference>
<gene>
    <name evidence="4" type="ORF">SJ2017_2561</name>
</gene>
<keyword evidence="1" id="KW-0238">DNA-binding</keyword>
<accession>A0ABN4YF20</accession>
<dbReference type="EMBL" id="CP020472">
    <property type="protein sequence ID" value="ARD22851.1"/>
    <property type="molecule type" value="Genomic_DNA"/>
</dbReference>
<dbReference type="PANTHER" id="PTHR30290:SF72">
    <property type="entry name" value="HTH-TYPE TRANSCRIPTIONAL REGULATOR SGRR"/>
    <property type="match status" value="1"/>
</dbReference>
<evidence type="ECO:0000313" key="4">
    <source>
        <dbReference type="EMBL" id="ARD22851.1"/>
    </source>
</evidence>
<organism evidence="4 5">
    <name type="scientific">Shewanella japonica</name>
    <dbReference type="NCBI Taxonomy" id="93973"/>
    <lineage>
        <taxon>Bacteria</taxon>
        <taxon>Pseudomonadati</taxon>
        <taxon>Pseudomonadota</taxon>
        <taxon>Gammaproteobacteria</taxon>
        <taxon>Alteromonadales</taxon>
        <taxon>Shewanellaceae</taxon>
        <taxon>Shewanella</taxon>
    </lineage>
</organism>
<dbReference type="Pfam" id="PF00496">
    <property type="entry name" value="SBP_bac_5"/>
    <property type="match status" value="1"/>
</dbReference>
<dbReference type="SUPFAM" id="SSF53850">
    <property type="entry name" value="Periplasmic binding protein-like II"/>
    <property type="match status" value="1"/>
</dbReference>
<dbReference type="Proteomes" id="UP000191820">
    <property type="component" value="Chromosome"/>
</dbReference>
<evidence type="ECO:0000259" key="3">
    <source>
        <dbReference type="Pfam" id="PF12793"/>
    </source>
</evidence>
<evidence type="ECO:0000256" key="1">
    <source>
        <dbReference type="ARBA" id="ARBA00023125"/>
    </source>
</evidence>
<name>A0ABN4YF20_9GAMM</name>
<keyword evidence="5" id="KW-1185">Reference proteome</keyword>
<feature type="domain" description="Solute-binding protein family 5" evidence="2">
    <location>
        <begin position="173"/>
        <end position="312"/>
    </location>
</feature>
<evidence type="ECO:0008006" key="6">
    <source>
        <dbReference type="Google" id="ProtNLM"/>
    </source>
</evidence>
<protein>
    <recommendedName>
        <fullName evidence="6">ABC transporter substrate-binding protein</fullName>
    </recommendedName>
</protein>
<proteinExistence type="predicted"/>
<dbReference type="Pfam" id="PF12793">
    <property type="entry name" value="SgrR_N"/>
    <property type="match status" value="1"/>
</dbReference>
<dbReference type="InterPro" id="IPR025370">
    <property type="entry name" value="SgrR_HTH_N"/>
</dbReference>